<dbReference type="EMBL" id="LCAH01000001">
    <property type="protein sequence ID" value="KKR87868.1"/>
    <property type="molecule type" value="Genomic_DNA"/>
</dbReference>
<protein>
    <submittedName>
        <fullName evidence="1">Uncharacterized protein</fullName>
    </submittedName>
</protein>
<evidence type="ECO:0000313" key="1">
    <source>
        <dbReference type="EMBL" id="KKR87868.1"/>
    </source>
</evidence>
<proteinExistence type="predicted"/>
<accession>A0A0G0UG43</accession>
<comment type="caution">
    <text evidence="1">The sequence shown here is derived from an EMBL/GenBank/DDBJ whole genome shotgun (WGS) entry which is preliminary data.</text>
</comment>
<dbReference type="AlphaFoldDB" id="A0A0G0UG43"/>
<gene>
    <name evidence="1" type="ORF">UU35_C0001G0149</name>
</gene>
<reference evidence="1 2" key="1">
    <citation type="journal article" date="2015" name="Nature">
        <title>rRNA introns, odd ribosomes, and small enigmatic genomes across a large radiation of phyla.</title>
        <authorList>
            <person name="Brown C.T."/>
            <person name="Hug L.A."/>
            <person name="Thomas B.C."/>
            <person name="Sharon I."/>
            <person name="Castelle C.J."/>
            <person name="Singh A."/>
            <person name="Wilkins M.J."/>
            <person name="Williams K.H."/>
            <person name="Banfield J.F."/>
        </authorList>
    </citation>
    <scope>NUCLEOTIDE SEQUENCE [LARGE SCALE GENOMIC DNA]</scope>
</reference>
<dbReference type="Proteomes" id="UP000034616">
    <property type="component" value="Unassembled WGS sequence"/>
</dbReference>
<evidence type="ECO:0000313" key="2">
    <source>
        <dbReference type="Proteomes" id="UP000034616"/>
    </source>
</evidence>
<name>A0A0G0UG43_9BACT</name>
<sequence length="128" mass="14694">MGRMLTTPFAELTKLQAFFDDFFIFGGIVANTATSGAFKFDAGILRHKQKKAIDVRRVTCEEKRVNLEPKEGFEPTTYGLQNRCSTPELFRRIKNGGWSRIRTYEGVSQQIYSLPPLTAWVSTRFYKT</sequence>
<organism evidence="1 2">
    <name type="scientific">Candidatus Uhrbacteria bacterium GW2011_GWC2_41_11</name>
    <dbReference type="NCBI Taxonomy" id="1618985"/>
    <lineage>
        <taxon>Bacteria</taxon>
        <taxon>Candidatus Uhriibacteriota</taxon>
    </lineage>
</organism>